<dbReference type="Proteomes" id="UP001054837">
    <property type="component" value="Unassembled WGS sequence"/>
</dbReference>
<dbReference type="GO" id="GO:0005179">
    <property type="term" value="F:hormone activity"/>
    <property type="evidence" value="ECO:0007669"/>
    <property type="project" value="UniProtKB-KW"/>
</dbReference>
<keyword evidence="6" id="KW-1185">Reference proteome</keyword>
<evidence type="ECO:0000256" key="2">
    <source>
        <dbReference type="ARBA" id="ARBA00022525"/>
    </source>
</evidence>
<evidence type="ECO:0000313" key="6">
    <source>
        <dbReference type="Proteomes" id="UP001054837"/>
    </source>
</evidence>
<dbReference type="EMBL" id="BPLQ01007403">
    <property type="protein sequence ID" value="GIY29846.1"/>
    <property type="molecule type" value="Genomic_DNA"/>
</dbReference>
<dbReference type="InterPro" id="IPR000187">
    <property type="entry name" value="CRF"/>
</dbReference>
<reference evidence="5 6" key="1">
    <citation type="submission" date="2021-06" db="EMBL/GenBank/DDBJ databases">
        <title>Caerostris darwini draft genome.</title>
        <authorList>
            <person name="Kono N."/>
            <person name="Arakawa K."/>
        </authorList>
    </citation>
    <scope>NUCLEOTIDE SEQUENCE [LARGE SCALE GENOMIC DNA]</scope>
</reference>
<evidence type="ECO:0000256" key="1">
    <source>
        <dbReference type="ARBA" id="ARBA00004613"/>
    </source>
</evidence>
<accession>A0AAV4SB14</accession>
<dbReference type="Pfam" id="PF00473">
    <property type="entry name" value="CRF"/>
    <property type="match status" value="1"/>
</dbReference>
<evidence type="ECO:0000313" key="5">
    <source>
        <dbReference type="EMBL" id="GIY29846.1"/>
    </source>
</evidence>
<keyword evidence="2" id="KW-0964">Secreted</keyword>
<name>A0AAV4SB14_9ARAC</name>
<comment type="caution">
    <text evidence="5">The sequence shown here is derived from an EMBL/GenBank/DDBJ whole genome shotgun (WGS) entry which is preliminary data.</text>
</comment>
<protein>
    <submittedName>
        <fullName evidence="5">CRF domain-containing protein</fullName>
    </submittedName>
</protein>
<proteinExistence type="predicted"/>
<keyword evidence="3" id="KW-0372">Hormone</keyword>
<feature type="domain" description="Corticotropin-releasing factor" evidence="4">
    <location>
        <begin position="15"/>
        <end position="58"/>
    </location>
</feature>
<dbReference type="GO" id="GO:0005576">
    <property type="term" value="C:extracellular region"/>
    <property type="evidence" value="ECO:0007669"/>
    <property type="project" value="UniProtKB-SubCell"/>
</dbReference>
<evidence type="ECO:0000259" key="4">
    <source>
        <dbReference type="SMART" id="SM00039"/>
    </source>
</evidence>
<evidence type="ECO:0000256" key="3">
    <source>
        <dbReference type="ARBA" id="ARBA00022702"/>
    </source>
</evidence>
<organism evidence="5 6">
    <name type="scientific">Caerostris darwini</name>
    <dbReference type="NCBI Taxonomy" id="1538125"/>
    <lineage>
        <taxon>Eukaryota</taxon>
        <taxon>Metazoa</taxon>
        <taxon>Ecdysozoa</taxon>
        <taxon>Arthropoda</taxon>
        <taxon>Chelicerata</taxon>
        <taxon>Arachnida</taxon>
        <taxon>Araneae</taxon>
        <taxon>Araneomorphae</taxon>
        <taxon>Entelegynae</taxon>
        <taxon>Araneoidea</taxon>
        <taxon>Araneidae</taxon>
        <taxon>Caerostris</taxon>
    </lineage>
</organism>
<sequence length="90" mass="10575">MTADDDEGMTKNKRESHSLSIVNPLDVLRQRLMLEMARRRMKENQDQIRENAILLKNLGKRSSFSNMDNKGTKQDYIRRIQVRQTLVVIS</sequence>
<dbReference type="AlphaFoldDB" id="A0AAV4SB14"/>
<dbReference type="SMART" id="SM00039">
    <property type="entry name" value="CRF"/>
    <property type="match status" value="1"/>
</dbReference>
<comment type="subcellular location">
    <subcellularLocation>
        <location evidence="1">Secreted</location>
    </subcellularLocation>
</comment>
<gene>
    <name evidence="5" type="primary">AVEN_159048_1</name>
    <name evidence="5" type="ORF">CDAR_312031</name>
</gene>